<comment type="caution">
    <text evidence="3">The sequence shown here is derived from an EMBL/GenBank/DDBJ whole genome shotgun (WGS) entry which is preliminary data.</text>
</comment>
<protein>
    <submittedName>
        <fullName evidence="3">LanC 3</fullName>
    </submittedName>
</protein>
<name>A0A6S7FNH7_PARCT</name>
<dbReference type="PRINTS" id="PR01950">
    <property type="entry name" value="LANCSUPER"/>
</dbReference>
<keyword evidence="2" id="KW-0862">Zinc</keyword>
<keyword evidence="2" id="KW-0479">Metal-binding</keyword>
<comment type="similarity">
    <text evidence="1">Belongs to the LanC-like protein family.</text>
</comment>
<dbReference type="SMART" id="SM01260">
    <property type="entry name" value="LANC_like"/>
    <property type="match status" value="1"/>
</dbReference>
<dbReference type="Proteomes" id="UP001152795">
    <property type="component" value="Unassembled WGS sequence"/>
</dbReference>
<dbReference type="GO" id="GO:0005975">
    <property type="term" value="P:carbohydrate metabolic process"/>
    <property type="evidence" value="ECO:0007669"/>
    <property type="project" value="InterPro"/>
</dbReference>
<feature type="binding site" evidence="2">
    <location>
        <position position="338"/>
    </location>
    <ligand>
        <name>Zn(2+)</name>
        <dbReference type="ChEBI" id="CHEBI:29105"/>
    </ligand>
</feature>
<dbReference type="GO" id="GO:0046872">
    <property type="term" value="F:metal ion binding"/>
    <property type="evidence" value="ECO:0007669"/>
    <property type="project" value="UniProtKB-KW"/>
</dbReference>
<dbReference type="EMBL" id="CACRXK020000050">
    <property type="protein sequence ID" value="CAB3977489.1"/>
    <property type="molecule type" value="Genomic_DNA"/>
</dbReference>
<accession>A0A6S7FNH7</accession>
<dbReference type="OrthoDB" id="10257263at2759"/>
<dbReference type="InterPro" id="IPR007822">
    <property type="entry name" value="LANC-like"/>
</dbReference>
<dbReference type="InterPro" id="IPR012341">
    <property type="entry name" value="6hp_glycosidase-like_sf"/>
</dbReference>
<dbReference type="AlphaFoldDB" id="A0A6S7FNH7"/>
<evidence type="ECO:0000313" key="3">
    <source>
        <dbReference type="EMBL" id="CAB3977489.1"/>
    </source>
</evidence>
<sequence>MYRRQRYFKNSLPDYLTSGQNEGNCYFVQDLIKSYVQQIEQRFKPAPQNTDEGAGMYVGLAGVAFMFLKMACSKCFQEKRQELLAKAFTYIKVAIEEANRVSPSSSDGIGASFLLGHAGAFGLASVISHQIGDANNEAKFVQQFLEMGQLLQPNQRLLRHGANELFVGRAGYLCMARWMQKMLGKNVIPPILMEVLFNTIVTEGRSYSYEHRSQSPLMYSYYNTEYLGAAHGLSSIIQILLCFPACFDGKSEIETDLKNATDFILHCKQDNGNYPPTVGEEQGTGDELVHWCHGVPGVVYLMVKAYIQWTDEKYLKAAFECGDVVWEKGLLTKGPGICHGVAGNGYVFLILYRLTNDEKYLHRAVQFAKFLTTEEFIHGARTPDAPYSLYEGLAGTVCYLLDLLQPEQAEFPFFDERYPKYAYET</sequence>
<dbReference type="Gene3D" id="1.50.10.10">
    <property type="match status" value="1"/>
</dbReference>
<evidence type="ECO:0000256" key="2">
    <source>
        <dbReference type="PIRSR" id="PIRSR607822-1"/>
    </source>
</evidence>
<dbReference type="Pfam" id="PF05147">
    <property type="entry name" value="LANC_like"/>
    <property type="match status" value="1"/>
</dbReference>
<proteinExistence type="inferred from homology"/>
<organism evidence="3 4">
    <name type="scientific">Paramuricea clavata</name>
    <name type="common">Red gorgonian</name>
    <name type="synonym">Violescent sea-whip</name>
    <dbReference type="NCBI Taxonomy" id="317549"/>
    <lineage>
        <taxon>Eukaryota</taxon>
        <taxon>Metazoa</taxon>
        <taxon>Cnidaria</taxon>
        <taxon>Anthozoa</taxon>
        <taxon>Octocorallia</taxon>
        <taxon>Malacalcyonacea</taxon>
        <taxon>Plexauridae</taxon>
        <taxon>Paramuricea</taxon>
    </lineage>
</organism>
<gene>
    <name evidence="3" type="ORF">PACLA_8A071881</name>
</gene>
<dbReference type="FunFam" id="1.50.10.10:FF:000012">
    <property type="entry name" value="LanC-like protein 3"/>
    <property type="match status" value="1"/>
</dbReference>
<feature type="binding site" evidence="2">
    <location>
        <position position="292"/>
    </location>
    <ligand>
        <name>Zn(2+)</name>
        <dbReference type="ChEBI" id="CHEBI:29105"/>
    </ligand>
</feature>
<dbReference type="CDD" id="cd04794">
    <property type="entry name" value="euk_LANCL"/>
    <property type="match status" value="1"/>
</dbReference>
<evidence type="ECO:0000313" key="4">
    <source>
        <dbReference type="Proteomes" id="UP001152795"/>
    </source>
</evidence>
<dbReference type="GO" id="GO:0005886">
    <property type="term" value="C:plasma membrane"/>
    <property type="evidence" value="ECO:0007669"/>
    <property type="project" value="TreeGrafter"/>
</dbReference>
<dbReference type="SUPFAM" id="SSF158745">
    <property type="entry name" value="LanC-like"/>
    <property type="match status" value="1"/>
</dbReference>
<dbReference type="PRINTS" id="PR01951">
    <property type="entry name" value="LANCEUKARYTE"/>
</dbReference>
<reference evidence="3" key="1">
    <citation type="submission" date="2020-04" db="EMBL/GenBank/DDBJ databases">
        <authorList>
            <person name="Alioto T."/>
            <person name="Alioto T."/>
            <person name="Gomez Garrido J."/>
        </authorList>
    </citation>
    <scope>NUCLEOTIDE SEQUENCE</scope>
    <source>
        <strain evidence="3">A484AB</strain>
    </source>
</reference>
<evidence type="ECO:0000256" key="1">
    <source>
        <dbReference type="ARBA" id="ARBA00007179"/>
    </source>
</evidence>
<dbReference type="InterPro" id="IPR020464">
    <property type="entry name" value="LanC-like_prot_euk"/>
</dbReference>
<feature type="binding site" evidence="2">
    <location>
        <position position="339"/>
    </location>
    <ligand>
        <name>Zn(2+)</name>
        <dbReference type="ChEBI" id="CHEBI:29105"/>
    </ligand>
</feature>
<keyword evidence="4" id="KW-1185">Reference proteome</keyword>
<dbReference type="PANTHER" id="PTHR12736:SF7">
    <property type="entry name" value="LANC-LIKE PROTEIN 3"/>
    <property type="match status" value="1"/>
</dbReference>
<dbReference type="PANTHER" id="PTHR12736">
    <property type="entry name" value="LANC-LIKE PROTEIN"/>
    <property type="match status" value="1"/>
</dbReference>
<dbReference type="GO" id="GO:0031179">
    <property type="term" value="P:peptide modification"/>
    <property type="evidence" value="ECO:0007669"/>
    <property type="project" value="InterPro"/>
</dbReference>